<dbReference type="Pfam" id="PF12096">
    <property type="entry name" value="DUF3572"/>
    <property type="match status" value="1"/>
</dbReference>
<evidence type="ECO:0008006" key="3">
    <source>
        <dbReference type="Google" id="ProtNLM"/>
    </source>
</evidence>
<proteinExistence type="predicted"/>
<dbReference type="Proteomes" id="UP000759443">
    <property type="component" value="Unassembled WGS sequence"/>
</dbReference>
<evidence type="ECO:0000313" key="2">
    <source>
        <dbReference type="Proteomes" id="UP000759443"/>
    </source>
</evidence>
<dbReference type="EMBL" id="JAGGJU010000005">
    <property type="protein sequence ID" value="MBP1850596.1"/>
    <property type="molecule type" value="Genomic_DNA"/>
</dbReference>
<reference evidence="1 2" key="1">
    <citation type="submission" date="2021-03" db="EMBL/GenBank/DDBJ databases">
        <title>Genomic Encyclopedia of Type Strains, Phase IV (KMG-IV): sequencing the most valuable type-strain genomes for metagenomic binning, comparative biology and taxonomic classification.</title>
        <authorList>
            <person name="Goeker M."/>
        </authorList>
    </citation>
    <scope>NUCLEOTIDE SEQUENCE [LARGE SCALE GENOMIC DNA]</scope>
    <source>
        <strain evidence="1 2">DSM 21600</strain>
    </source>
</reference>
<sequence length="97" mass="10467">MQQKDLAPPAHETALEILTWLAGEPDMLSRFLALSGLRADQLRTAVADPAFLAGLLDFVMNHEPTLLLFCEATETKPETVAAAWAKLSGPGLDSGEY</sequence>
<keyword evidence="2" id="KW-1185">Reference proteome</keyword>
<comment type="caution">
    <text evidence="1">The sequence shown here is derived from an EMBL/GenBank/DDBJ whole genome shotgun (WGS) entry which is preliminary data.</text>
</comment>
<protein>
    <recommendedName>
        <fullName evidence="3">DUF3572 family protein</fullName>
    </recommendedName>
</protein>
<evidence type="ECO:0000313" key="1">
    <source>
        <dbReference type="EMBL" id="MBP1850596.1"/>
    </source>
</evidence>
<dbReference type="RefSeq" id="WP_209944499.1">
    <property type="nucleotide sequence ID" value="NZ_JAGGJU010000005.1"/>
</dbReference>
<accession>A0ABS4DY30</accession>
<name>A0ABS4DY30_9HYPH</name>
<organism evidence="1 2">
    <name type="scientific">Rhizobium halophytocola</name>
    <dbReference type="NCBI Taxonomy" id="735519"/>
    <lineage>
        <taxon>Bacteria</taxon>
        <taxon>Pseudomonadati</taxon>
        <taxon>Pseudomonadota</taxon>
        <taxon>Alphaproteobacteria</taxon>
        <taxon>Hyphomicrobiales</taxon>
        <taxon>Rhizobiaceae</taxon>
        <taxon>Rhizobium/Agrobacterium group</taxon>
        <taxon>Rhizobium</taxon>
    </lineage>
</organism>
<dbReference type="InterPro" id="IPR021955">
    <property type="entry name" value="DUF3572"/>
</dbReference>
<gene>
    <name evidence="1" type="ORF">J2Z17_002033</name>
</gene>